<dbReference type="InterPro" id="IPR036390">
    <property type="entry name" value="WH_DNA-bd_sf"/>
</dbReference>
<dbReference type="AlphaFoldDB" id="A0A2U2PC48"/>
<accession>A0A2U2PC48</accession>
<dbReference type="PROSITE" id="PS50995">
    <property type="entry name" value="HTH_MARR_2"/>
    <property type="match status" value="1"/>
</dbReference>
<reference evidence="2 3" key="1">
    <citation type="submission" date="2018-04" db="EMBL/GenBank/DDBJ databases">
        <title>Pedobacter chongqingensis sp. nov., isolated from a rottenly hemp rope.</title>
        <authorList>
            <person name="Cai Y."/>
        </authorList>
    </citation>
    <scope>NUCLEOTIDE SEQUENCE [LARGE SCALE GENOMIC DNA]</scope>
    <source>
        <strain evidence="2 3">FJ4-8</strain>
    </source>
</reference>
<gene>
    <name evidence="2" type="ORF">DDR33_19930</name>
</gene>
<dbReference type="GO" id="GO:0006950">
    <property type="term" value="P:response to stress"/>
    <property type="evidence" value="ECO:0007669"/>
    <property type="project" value="TreeGrafter"/>
</dbReference>
<dbReference type="RefSeq" id="WP_109417560.1">
    <property type="nucleotide sequence ID" value="NZ_QEAS01000019.1"/>
</dbReference>
<feature type="domain" description="HTH marR-type" evidence="1">
    <location>
        <begin position="62"/>
        <end position="195"/>
    </location>
</feature>
<protein>
    <submittedName>
        <fullName evidence="2">MarR family transcriptional regulator</fullName>
    </submittedName>
</protein>
<evidence type="ECO:0000259" key="1">
    <source>
        <dbReference type="PROSITE" id="PS50995"/>
    </source>
</evidence>
<dbReference type="InterPro" id="IPR036388">
    <property type="entry name" value="WH-like_DNA-bd_sf"/>
</dbReference>
<name>A0A2U2PC48_9SPHI</name>
<proteinExistence type="predicted"/>
<organism evidence="2 3">
    <name type="scientific">Pararcticibacter amylolyticus</name>
    <dbReference type="NCBI Taxonomy" id="2173175"/>
    <lineage>
        <taxon>Bacteria</taxon>
        <taxon>Pseudomonadati</taxon>
        <taxon>Bacteroidota</taxon>
        <taxon>Sphingobacteriia</taxon>
        <taxon>Sphingobacteriales</taxon>
        <taxon>Sphingobacteriaceae</taxon>
        <taxon>Pararcticibacter</taxon>
    </lineage>
</organism>
<dbReference type="GO" id="GO:0003700">
    <property type="term" value="F:DNA-binding transcription factor activity"/>
    <property type="evidence" value="ECO:0007669"/>
    <property type="project" value="InterPro"/>
</dbReference>
<evidence type="ECO:0000313" key="3">
    <source>
        <dbReference type="Proteomes" id="UP000245647"/>
    </source>
</evidence>
<dbReference type="SUPFAM" id="SSF46785">
    <property type="entry name" value="Winged helix' DNA-binding domain"/>
    <property type="match status" value="1"/>
</dbReference>
<dbReference type="Gene3D" id="1.10.10.10">
    <property type="entry name" value="Winged helix-like DNA-binding domain superfamily/Winged helix DNA-binding domain"/>
    <property type="match status" value="1"/>
</dbReference>
<dbReference type="InterPro" id="IPR000835">
    <property type="entry name" value="HTH_MarR-typ"/>
</dbReference>
<evidence type="ECO:0000313" key="2">
    <source>
        <dbReference type="EMBL" id="PWG78923.1"/>
    </source>
</evidence>
<dbReference type="PANTHER" id="PTHR33164:SF43">
    <property type="entry name" value="HTH-TYPE TRANSCRIPTIONAL REPRESSOR YETL"/>
    <property type="match status" value="1"/>
</dbReference>
<dbReference type="Proteomes" id="UP000245647">
    <property type="component" value="Unassembled WGS sequence"/>
</dbReference>
<dbReference type="PANTHER" id="PTHR33164">
    <property type="entry name" value="TRANSCRIPTIONAL REGULATOR, MARR FAMILY"/>
    <property type="match status" value="1"/>
</dbReference>
<dbReference type="EMBL" id="QEAS01000019">
    <property type="protein sequence ID" value="PWG78923.1"/>
    <property type="molecule type" value="Genomic_DNA"/>
</dbReference>
<dbReference type="OrthoDB" id="961069at2"/>
<keyword evidence="3" id="KW-1185">Reference proteome</keyword>
<dbReference type="InterPro" id="IPR039422">
    <property type="entry name" value="MarR/SlyA-like"/>
</dbReference>
<comment type="caution">
    <text evidence="2">The sequence shown here is derived from an EMBL/GenBank/DDBJ whole genome shotgun (WGS) entry which is preliminary data.</text>
</comment>
<sequence length="225" mass="25744">MNYNLLKEVVDLIRDFEADNTATESFSNDIDGFRQWIQNGSFSNDTINEPHWEGKMSGRSPDSVINTLIVHMNRYAKSYSRAAIYGSGFSTQDDFIYLITLKAFGAMTKTELIKKNIHDKPAGIKVINRLVANNWAEQKDSERDKRSKVISITKKGLIALEKQMGKIRRATKIVTGNLDTKEKMQLISLLQKLEDFHKPIYEKNPDIAVLEEVAYAEYLKTKNFS</sequence>